<dbReference type="GO" id="GO:0016740">
    <property type="term" value="F:transferase activity"/>
    <property type="evidence" value="ECO:0007669"/>
    <property type="project" value="UniProtKB-KW"/>
</dbReference>
<evidence type="ECO:0000256" key="2">
    <source>
        <dbReference type="ARBA" id="ARBA00023315"/>
    </source>
</evidence>
<comment type="caution">
    <text evidence="3">The sequence shown here is derived from an EMBL/GenBank/DDBJ whole genome shotgun (WGS) entry which is preliminary data.</text>
</comment>
<gene>
    <name evidence="3" type="ORF">AAK873_07735</name>
</gene>
<organism evidence="3 4">
    <name type="scientific">Heminiphilus faecis</name>
    <dbReference type="NCBI Taxonomy" id="2601703"/>
    <lineage>
        <taxon>Bacteria</taxon>
        <taxon>Pseudomonadati</taxon>
        <taxon>Bacteroidota</taxon>
        <taxon>Bacteroidia</taxon>
        <taxon>Bacteroidales</taxon>
        <taxon>Muribaculaceae</taxon>
        <taxon>Heminiphilus</taxon>
    </lineage>
</organism>
<dbReference type="InterPro" id="IPR050065">
    <property type="entry name" value="GlmU-like"/>
</dbReference>
<evidence type="ECO:0000313" key="4">
    <source>
        <dbReference type="Proteomes" id="UP001565200"/>
    </source>
</evidence>
<dbReference type="Pfam" id="PF13562">
    <property type="entry name" value="NTP_transf_4"/>
    <property type="match status" value="1"/>
</dbReference>
<dbReference type="InterPro" id="IPR011004">
    <property type="entry name" value="Trimer_LpxA-like_sf"/>
</dbReference>
<dbReference type="NCBIfam" id="TIGR03991">
    <property type="entry name" value="alt_bact_glmU"/>
    <property type="match status" value="1"/>
</dbReference>
<evidence type="ECO:0000256" key="1">
    <source>
        <dbReference type="ARBA" id="ARBA00022679"/>
    </source>
</evidence>
<evidence type="ECO:0000313" key="3">
    <source>
        <dbReference type="EMBL" id="MEY8245507.1"/>
    </source>
</evidence>
<protein>
    <submittedName>
        <fullName evidence="3">Sugar nucleotidyl transferase</fullName>
    </submittedName>
</protein>
<dbReference type="PANTHER" id="PTHR43584">
    <property type="entry name" value="NUCLEOTIDYL TRANSFERASE"/>
    <property type="match status" value="1"/>
</dbReference>
<sequence>MARNIILYDDPELRENLLPITFTRPIADIRFGIFTIRRKWQRAFPGDYSYLTADYLQPKYPAHEVNTLDDFYIAGNICPNPSLIKAIEKLPSGAALTCKGVTLARHGKNTDTVVEIDEMPLAVNSLTDIFMLNEQALIDDYMTIARTATSAPLSKTCTLIGDPCFPDGTPKIFIHPEATVEAATLNVTKGPIYVGPNAEIMEGTCVRGPLALCEHSYINMGSKIYGATTIGPYCKVGGEINNVVMIGYSNKGHDGFLGNAVIGEWCNLGANCVASNLKNDYSEIKLWNYPAHRFLRTGLQFCGLIMGDHTKAGINTMFNTATVVGVGCNIHGSGFPRNFVASFSEGGASGFSDVSLNKFFDIARRVMARRHVELTDIDIDIFNSIYAIAETYK</sequence>
<dbReference type="Gene3D" id="2.160.10.10">
    <property type="entry name" value="Hexapeptide repeat proteins"/>
    <property type="match status" value="1"/>
</dbReference>
<accession>A0ABV4CVU0</accession>
<dbReference type="RefSeq" id="WP_121699863.1">
    <property type="nucleotide sequence ID" value="NZ_JBCLPP010000018.1"/>
</dbReference>
<keyword evidence="1 3" id="KW-0808">Transferase</keyword>
<dbReference type="EMBL" id="JBCLPP010000018">
    <property type="protein sequence ID" value="MEY8245507.1"/>
    <property type="molecule type" value="Genomic_DNA"/>
</dbReference>
<dbReference type="InterPro" id="IPR023917">
    <property type="entry name" value="Bifunctiontional_GlmU_bac-type"/>
</dbReference>
<dbReference type="SUPFAM" id="SSF51161">
    <property type="entry name" value="Trimeric LpxA-like enzymes"/>
    <property type="match status" value="1"/>
</dbReference>
<name>A0ABV4CVU0_9BACT</name>
<keyword evidence="4" id="KW-1185">Reference proteome</keyword>
<dbReference type="Proteomes" id="UP001565200">
    <property type="component" value="Unassembled WGS sequence"/>
</dbReference>
<keyword evidence="2" id="KW-0012">Acyltransferase</keyword>
<proteinExistence type="predicted"/>
<reference evidence="3 4" key="1">
    <citation type="submission" date="2024-03" db="EMBL/GenBank/DDBJ databases">
        <title>Mouse gut bacterial collection (mGBC) of GemPharmatech.</title>
        <authorList>
            <person name="He Y."/>
            <person name="Dong L."/>
            <person name="Wu D."/>
            <person name="Gao X."/>
            <person name="Lin Z."/>
        </authorList>
    </citation>
    <scope>NUCLEOTIDE SEQUENCE [LARGE SCALE GENOMIC DNA]</scope>
    <source>
        <strain evidence="3 4">54-13</strain>
    </source>
</reference>